<evidence type="ECO:0000256" key="1">
    <source>
        <dbReference type="ARBA" id="ARBA00022729"/>
    </source>
</evidence>
<dbReference type="EMBL" id="WIGO01000210">
    <property type="protein sequence ID" value="KAF6823559.1"/>
    <property type="molecule type" value="Genomic_DNA"/>
</dbReference>
<feature type="chain" id="PRO_5034157230" evidence="2">
    <location>
        <begin position="18"/>
        <end position="363"/>
    </location>
</feature>
<dbReference type="PANTHER" id="PTHR30006:SF2">
    <property type="entry name" value="ABC TRANSPORTER SUBSTRATE-BINDING PROTEIN"/>
    <property type="match status" value="1"/>
</dbReference>
<proteinExistence type="predicted"/>
<evidence type="ECO:0000313" key="3">
    <source>
        <dbReference type="EMBL" id="KAF6823559.1"/>
    </source>
</evidence>
<dbReference type="Pfam" id="PF13343">
    <property type="entry name" value="SBP_bac_6"/>
    <property type="match status" value="1"/>
</dbReference>
<name>A0A8H6K298_9PEZI</name>
<organism evidence="3 4">
    <name type="scientific">Colletotrichum plurivorum</name>
    <dbReference type="NCBI Taxonomy" id="2175906"/>
    <lineage>
        <taxon>Eukaryota</taxon>
        <taxon>Fungi</taxon>
        <taxon>Dikarya</taxon>
        <taxon>Ascomycota</taxon>
        <taxon>Pezizomycotina</taxon>
        <taxon>Sordariomycetes</taxon>
        <taxon>Hypocreomycetidae</taxon>
        <taxon>Glomerellales</taxon>
        <taxon>Glomerellaceae</taxon>
        <taxon>Colletotrichum</taxon>
        <taxon>Colletotrichum orchidearum species complex</taxon>
    </lineage>
</organism>
<evidence type="ECO:0000313" key="4">
    <source>
        <dbReference type="Proteomes" id="UP000654918"/>
    </source>
</evidence>
<gene>
    <name evidence="3" type="ORF">CPLU01_11352</name>
</gene>
<dbReference type="Proteomes" id="UP000654918">
    <property type="component" value="Unassembled WGS sequence"/>
</dbReference>
<dbReference type="SUPFAM" id="SSF53850">
    <property type="entry name" value="Periplasmic binding protein-like II"/>
    <property type="match status" value="1"/>
</dbReference>
<dbReference type="PANTHER" id="PTHR30006">
    <property type="entry name" value="THIAMINE-BINDING PERIPLASMIC PROTEIN-RELATED"/>
    <property type="match status" value="1"/>
</dbReference>
<protein>
    <submittedName>
        <fullName evidence="3">ABC transporter</fullName>
    </submittedName>
</protein>
<dbReference type="AlphaFoldDB" id="A0A8H6K298"/>
<keyword evidence="4" id="KW-1185">Reference proteome</keyword>
<evidence type="ECO:0000256" key="2">
    <source>
        <dbReference type="SAM" id="SignalP"/>
    </source>
</evidence>
<accession>A0A8H6K298</accession>
<sequence>MYLSSVILAFLASKALSYDTSLGFNTPQTNEDRTIDEIYQAALAEGGVVTCWHGGDEVTQQDGLKRAFETRFPGMTLNITVNRSKYHSVNVDRQLARSGGGRPLEVDTIILQALQDYPRWDAQGALLHYAPVNYMKVLAPFRHIRAAYYGFAINAWSTVWNTEKLASPPREWPDFLKPEYKDKIVLTHPSDDDAVAYIFDLIMNQYGPEWLDGFLANNPRWVRGTASPLAVLRQPNSTQSVTFSASIGLRPSGALNVSFPSEGLFVSWPRSVAIFKDAPHPESAKLFANFLLDDGFQRNLTQWSARKDIAPPGGYPGILDVESTNSAEYLRFMADRGRVEALRMMFEDRIGMPQGPSPLVDDL</sequence>
<feature type="signal peptide" evidence="2">
    <location>
        <begin position="1"/>
        <end position="17"/>
    </location>
</feature>
<dbReference type="Gene3D" id="3.40.190.10">
    <property type="entry name" value="Periplasmic binding protein-like II"/>
    <property type="match status" value="2"/>
</dbReference>
<reference evidence="3" key="1">
    <citation type="journal article" date="2020" name="Phytopathology">
        <title>Genome Sequence Resources of Colletotrichum truncatum, C. plurivorum, C. musicola, and C. sojae: Four Species Pathogenic to Soybean (Glycine max).</title>
        <authorList>
            <person name="Rogerio F."/>
            <person name="Boufleur T.R."/>
            <person name="Ciampi-Guillardi M."/>
            <person name="Sukno S.A."/>
            <person name="Thon M.R."/>
            <person name="Massola Junior N.S."/>
            <person name="Baroncelli R."/>
        </authorList>
    </citation>
    <scope>NUCLEOTIDE SEQUENCE</scope>
    <source>
        <strain evidence="3">LFN00145</strain>
    </source>
</reference>
<comment type="caution">
    <text evidence="3">The sequence shown here is derived from an EMBL/GenBank/DDBJ whole genome shotgun (WGS) entry which is preliminary data.</text>
</comment>
<keyword evidence="1 2" id="KW-0732">Signal</keyword>